<dbReference type="OrthoDB" id="2111682at2"/>
<accession>A0A060LN26</accession>
<keyword evidence="1" id="KW-0812">Transmembrane</keyword>
<gene>
    <name evidence="2" type="ORF">BleG1_0173</name>
</gene>
<feature type="transmembrane region" description="Helical" evidence="1">
    <location>
        <begin position="60"/>
        <end position="81"/>
    </location>
</feature>
<dbReference type="HOGENOM" id="CLU_128610_1_0_9"/>
<evidence type="ECO:0000256" key="1">
    <source>
        <dbReference type="SAM" id="Phobius"/>
    </source>
</evidence>
<dbReference type="PATRIC" id="fig|1246626.3.peg.156"/>
<proteinExistence type="predicted"/>
<dbReference type="KEGG" id="ble:BleG1_0173"/>
<keyword evidence="3" id="KW-1185">Reference proteome</keyword>
<evidence type="ECO:0000313" key="3">
    <source>
        <dbReference type="Proteomes" id="UP000027142"/>
    </source>
</evidence>
<protein>
    <recommendedName>
        <fullName evidence="4">Integral membrane protein</fullName>
    </recommendedName>
</protein>
<dbReference type="InterPro" id="IPR019649">
    <property type="entry name" value="DUF2512"/>
</dbReference>
<evidence type="ECO:0000313" key="2">
    <source>
        <dbReference type="EMBL" id="AIC92781.1"/>
    </source>
</evidence>
<dbReference type="Pfam" id="PF10710">
    <property type="entry name" value="DUF2512"/>
    <property type="match status" value="1"/>
</dbReference>
<keyword evidence="1" id="KW-0472">Membrane</keyword>
<dbReference type="Proteomes" id="UP000027142">
    <property type="component" value="Chromosome"/>
</dbReference>
<reference evidence="2 3" key="1">
    <citation type="journal article" date="2014" name="Gene">
        <title>A comparative genomic analysis of the alkalitolerant soil bacterium Bacillus lehensis G1.</title>
        <authorList>
            <person name="Noor Y.M."/>
            <person name="Samsulrizal N.H."/>
            <person name="Jema'on N.A."/>
            <person name="Low K.O."/>
            <person name="Ramli A.N."/>
            <person name="Alias N.I."/>
            <person name="Damis S.I."/>
            <person name="Fuzi S.F."/>
            <person name="Isa M.N."/>
            <person name="Murad A.M."/>
            <person name="Raih M.F."/>
            <person name="Bakar F.D."/>
            <person name="Najimudin N."/>
            <person name="Mahadi N.M."/>
            <person name="Illias R.M."/>
        </authorList>
    </citation>
    <scope>NUCLEOTIDE SEQUENCE [LARGE SCALE GENOMIC DNA]</scope>
    <source>
        <strain evidence="2 3">G1</strain>
    </source>
</reference>
<dbReference type="EMBL" id="CP003923">
    <property type="protein sequence ID" value="AIC92781.1"/>
    <property type="molecule type" value="Genomic_DNA"/>
</dbReference>
<sequence>MKHISIFLTKLLIALFAFSIGFLFFTEATYVDVLTFALLTTTVSYIAVDLIILPQFGNRVALVSDFILTYFIVWVFGSVLFTNYMLIAWGSILATGIITFCEVFVHSYLVKHVYTKESHRQHKARFAFDTEFAKEEDPTSSIKKERE</sequence>
<dbReference type="RefSeq" id="WP_038476041.1">
    <property type="nucleotide sequence ID" value="NZ_CP003923.1"/>
</dbReference>
<evidence type="ECO:0008006" key="4">
    <source>
        <dbReference type="Google" id="ProtNLM"/>
    </source>
</evidence>
<organism evidence="2 3">
    <name type="scientific">Shouchella lehensis G1</name>
    <dbReference type="NCBI Taxonomy" id="1246626"/>
    <lineage>
        <taxon>Bacteria</taxon>
        <taxon>Bacillati</taxon>
        <taxon>Bacillota</taxon>
        <taxon>Bacilli</taxon>
        <taxon>Bacillales</taxon>
        <taxon>Bacillaceae</taxon>
        <taxon>Shouchella</taxon>
    </lineage>
</organism>
<dbReference type="eggNOG" id="ENOG5033GRE">
    <property type="taxonomic scope" value="Bacteria"/>
</dbReference>
<keyword evidence="1" id="KW-1133">Transmembrane helix</keyword>
<dbReference type="STRING" id="1246626.BleG1_0173"/>
<feature type="transmembrane region" description="Helical" evidence="1">
    <location>
        <begin position="87"/>
        <end position="110"/>
    </location>
</feature>
<feature type="transmembrane region" description="Helical" evidence="1">
    <location>
        <begin position="7"/>
        <end position="25"/>
    </location>
</feature>
<name>A0A060LN26_9BACI</name>
<dbReference type="AlphaFoldDB" id="A0A060LN26"/>
<feature type="transmembrane region" description="Helical" evidence="1">
    <location>
        <begin position="31"/>
        <end position="53"/>
    </location>
</feature>